<feature type="compositionally biased region" description="Basic and acidic residues" evidence="5">
    <location>
        <begin position="494"/>
        <end position="518"/>
    </location>
</feature>
<dbReference type="SUPFAM" id="SSF103473">
    <property type="entry name" value="MFS general substrate transporter"/>
    <property type="match status" value="1"/>
</dbReference>
<dbReference type="PANTHER" id="PTHR23501">
    <property type="entry name" value="MAJOR FACILITATOR SUPERFAMILY"/>
    <property type="match status" value="1"/>
</dbReference>
<dbReference type="GO" id="GO:0022857">
    <property type="term" value="F:transmembrane transporter activity"/>
    <property type="evidence" value="ECO:0007669"/>
    <property type="project" value="InterPro"/>
</dbReference>
<feature type="transmembrane region" description="Helical" evidence="6">
    <location>
        <begin position="354"/>
        <end position="376"/>
    </location>
</feature>
<dbReference type="PRINTS" id="PR01036">
    <property type="entry name" value="TCRTETB"/>
</dbReference>
<feature type="transmembrane region" description="Helical" evidence="6">
    <location>
        <begin position="135"/>
        <end position="153"/>
    </location>
</feature>
<feature type="compositionally biased region" description="Low complexity" evidence="5">
    <location>
        <begin position="13"/>
        <end position="30"/>
    </location>
</feature>
<accession>A0A402DSQ9</accession>
<dbReference type="RefSeq" id="WP_130781782.1">
    <property type="nucleotide sequence ID" value="NZ_BIMR01000179.1"/>
</dbReference>
<reference evidence="8 9" key="1">
    <citation type="submission" date="2019-01" db="EMBL/GenBank/DDBJ databases">
        <title>Draft genome sequence of Cellulomonas takizawaensis strain TKZ-21.</title>
        <authorList>
            <person name="Yamamura H."/>
            <person name="Hayashi T."/>
            <person name="Hamada M."/>
            <person name="Serisawa Y."/>
            <person name="Matsuyama K."/>
            <person name="Nakagawa Y."/>
            <person name="Otoguro M."/>
            <person name="Yanagida F."/>
            <person name="Hayakawa M."/>
        </authorList>
    </citation>
    <scope>NUCLEOTIDE SEQUENCE [LARGE SCALE GENOMIC DNA]</scope>
    <source>
        <strain evidence="8 9">NBRC12680</strain>
    </source>
</reference>
<keyword evidence="2 6" id="KW-0812">Transmembrane</keyword>
<protein>
    <recommendedName>
        <fullName evidence="7">Major facilitator superfamily (MFS) profile domain-containing protein</fullName>
    </recommendedName>
</protein>
<dbReference type="InterPro" id="IPR011701">
    <property type="entry name" value="MFS"/>
</dbReference>
<dbReference type="OrthoDB" id="9778875at2"/>
<keyword evidence="3 6" id="KW-1133">Transmembrane helix</keyword>
<name>A0A402DSQ9_9CELL</name>
<sequence length="518" mass="51592">MSRTVHDDGTGTPGRPADGRAAAAGAPGTAAGDLWRERRTTTAALVTLVVLVAFESFAVTTVMPRVADVLDGHALYAFAFAGPLATGVVGMVVAGTWSDRSGPFRPFLTGSALFVVGLLVAGAATSMPVLVVGRLAQGLGGGAVSVTLLVTLARAYPPVLHPRAFAWFSAAWVLPSLVGPGVAGVVAEAAGWRWVFLAVAVLVVPTSLPLLRTLRPLGPPEGGGTTSRAQARQRVLLAVLVAVAVLALNLAVELPAVPSAVLAALAGVAALVAVRPLLPPGSLRARRGLPSVLTTRLLVSGAFFGAQAYVPYLLATRDGWGPAASGLALTTAALAWSAMSAVQGRMGHRLTSRDAVRVGTVLVVAATVGAVLTAAADLHPAVLVATWTLAGAGMGLASSRLNVLVLGYSGPGEQGRNSSALSIGDSVGAALTLAVSGVLFALVGGAAAAGGHGATSTGSDPVGVGGFVAAFGLALVLATLAALVAPRVGVPPTEQHHPDHPGLPDDAPATDRGDAVRS</sequence>
<feature type="transmembrane region" description="Helical" evidence="6">
    <location>
        <begin position="107"/>
        <end position="129"/>
    </location>
</feature>
<evidence type="ECO:0000313" key="8">
    <source>
        <dbReference type="EMBL" id="GCE77179.1"/>
    </source>
</evidence>
<evidence type="ECO:0000256" key="4">
    <source>
        <dbReference type="ARBA" id="ARBA00023136"/>
    </source>
</evidence>
<feature type="transmembrane region" description="Helical" evidence="6">
    <location>
        <begin position="258"/>
        <end position="278"/>
    </location>
</feature>
<feature type="transmembrane region" description="Helical" evidence="6">
    <location>
        <begin position="290"/>
        <end position="310"/>
    </location>
</feature>
<feature type="region of interest" description="Disordered" evidence="5">
    <location>
        <begin position="1"/>
        <end position="30"/>
    </location>
</feature>
<evidence type="ECO:0000256" key="3">
    <source>
        <dbReference type="ARBA" id="ARBA00022989"/>
    </source>
</evidence>
<dbReference type="AlphaFoldDB" id="A0A402DSQ9"/>
<evidence type="ECO:0000259" key="7">
    <source>
        <dbReference type="PROSITE" id="PS50850"/>
    </source>
</evidence>
<keyword evidence="4 6" id="KW-0472">Membrane</keyword>
<feature type="transmembrane region" description="Helical" evidence="6">
    <location>
        <begin position="322"/>
        <end position="342"/>
    </location>
</feature>
<evidence type="ECO:0000256" key="6">
    <source>
        <dbReference type="SAM" id="Phobius"/>
    </source>
</evidence>
<keyword evidence="9" id="KW-1185">Reference proteome</keyword>
<feature type="region of interest" description="Disordered" evidence="5">
    <location>
        <begin position="491"/>
        <end position="518"/>
    </location>
</feature>
<feature type="transmembrane region" description="Helical" evidence="6">
    <location>
        <begin position="427"/>
        <end position="450"/>
    </location>
</feature>
<feature type="domain" description="Major facilitator superfamily (MFS) profile" evidence="7">
    <location>
        <begin position="41"/>
        <end position="489"/>
    </location>
</feature>
<feature type="transmembrane region" description="Helical" evidence="6">
    <location>
        <begin position="165"/>
        <end position="186"/>
    </location>
</feature>
<dbReference type="Proteomes" id="UP000289954">
    <property type="component" value="Unassembled WGS sequence"/>
</dbReference>
<dbReference type="InterPro" id="IPR036259">
    <property type="entry name" value="MFS_trans_sf"/>
</dbReference>
<organism evidence="8 9">
    <name type="scientific">Cellulomonas biazotea</name>
    <dbReference type="NCBI Taxonomy" id="1709"/>
    <lineage>
        <taxon>Bacteria</taxon>
        <taxon>Bacillati</taxon>
        <taxon>Actinomycetota</taxon>
        <taxon>Actinomycetes</taxon>
        <taxon>Micrococcales</taxon>
        <taxon>Cellulomonadaceae</taxon>
        <taxon>Cellulomonas</taxon>
    </lineage>
</organism>
<evidence type="ECO:0000256" key="5">
    <source>
        <dbReference type="SAM" id="MobiDB-lite"/>
    </source>
</evidence>
<comment type="caution">
    <text evidence="8">The sequence shown here is derived from an EMBL/GenBank/DDBJ whole genome shotgun (WGS) entry which is preliminary data.</text>
</comment>
<evidence type="ECO:0000313" key="9">
    <source>
        <dbReference type="Proteomes" id="UP000289954"/>
    </source>
</evidence>
<feature type="transmembrane region" description="Helical" evidence="6">
    <location>
        <begin position="382"/>
        <end position="406"/>
    </location>
</feature>
<feature type="transmembrane region" description="Helical" evidence="6">
    <location>
        <begin position="462"/>
        <end position="485"/>
    </location>
</feature>
<dbReference type="InterPro" id="IPR020846">
    <property type="entry name" value="MFS_dom"/>
</dbReference>
<evidence type="ECO:0000256" key="1">
    <source>
        <dbReference type="ARBA" id="ARBA00004651"/>
    </source>
</evidence>
<proteinExistence type="predicted"/>
<dbReference type="EMBL" id="BIMR01000179">
    <property type="protein sequence ID" value="GCE77179.1"/>
    <property type="molecule type" value="Genomic_DNA"/>
</dbReference>
<feature type="transmembrane region" description="Helical" evidence="6">
    <location>
        <begin position="235"/>
        <end position="252"/>
    </location>
</feature>
<evidence type="ECO:0000256" key="2">
    <source>
        <dbReference type="ARBA" id="ARBA00022692"/>
    </source>
</evidence>
<feature type="transmembrane region" description="Helical" evidence="6">
    <location>
        <begin position="43"/>
        <end position="63"/>
    </location>
</feature>
<gene>
    <name evidence="8" type="ORF">CBZ_22350</name>
</gene>
<comment type="subcellular location">
    <subcellularLocation>
        <location evidence="1">Cell membrane</location>
        <topology evidence="1">Multi-pass membrane protein</topology>
    </subcellularLocation>
</comment>
<feature type="transmembrane region" description="Helical" evidence="6">
    <location>
        <begin position="192"/>
        <end position="214"/>
    </location>
</feature>
<dbReference type="GO" id="GO:0005886">
    <property type="term" value="C:plasma membrane"/>
    <property type="evidence" value="ECO:0007669"/>
    <property type="project" value="UniProtKB-SubCell"/>
</dbReference>
<dbReference type="PANTHER" id="PTHR23501:SF154">
    <property type="entry name" value="MULTIDRUG-EFFLUX TRANSPORTER RV1634-RELATED"/>
    <property type="match status" value="1"/>
</dbReference>
<feature type="transmembrane region" description="Helical" evidence="6">
    <location>
        <begin position="75"/>
        <end position="95"/>
    </location>
</feature>
<dbReference type="Pfam" id="PF07690">
    <property type="entry name" value="MFS_1"/>
    <property type="match status" value="1"/>
</dbReference>
<dbReference type="PROSITE" id="PS50850">
    <property type="entry name" value="MFS"/>
    <property type="match status" value="1"/>
</dbReference>
<dbReference type="Gene3D" id="1.20.1250.20">
    <property type="entry name" value="MFS general substrate transporter like domains"/>
    <property type="match status" value="1"/>
</dbReference>